<sequence>MKKMERHMVRGPLHKHFDLERKNAKQAEARLSQRLQRLDDICLYYVKSLTREQRQLQKELQRLQQAEIIKKKFSSYFGNGSQKRPEDVRMFSSQGGQKNRVPQANKVRALTTNPTQEIYKTKPRMPPFHHAGPMGSMKRKRQPLSQNNRMSHFLEDKPQAQVKDSVNPLQGKDSNNSISLLCRDQSVSTHTLDQGPSSSPAGDSGKAHGDETTSNDANIQPDHNTEKQIPPNPMECAENFKGQPTTSTYSELFAKARNAHYLRHRVPPESERLLSIGEIFGHKESSRAENGCENRVPSRLLPL</sequence>
<feature type="compositionally biased region" description="Polar residues" evidence="2">
    <location>
        <begin position="188"/>
        <end position="201"/>
    </location>
</feature>
<reference evidence="3" key="1">
    <citation type="journal article" date="2020" name="Gigascience">
        <title>An improved pig reference genome sequence to enable pig genetics and genomics research.</title>
        <authorList>
            <person name="Warr A."/>
            <person name="Affara N."/>
            <person name="Aken B."/>
            <person name="Beiki H."/>
            <person name="Bickhart D.M."/>
            <person name="Billis K."/>
            <person name="Chow W."/>
            <person name="Eory L."/>
            <person name="Finlayson H.A."/>
            <person name="Flicek P."/>
            <person name="Giron C.G."/>
            <person name="Griffin D.K."/>
            <person name="Hall R."/>
            <person name="Hannum G."/>
            <person name="Hourlier T."/>
            <person name="Howe K."/>
            <person name="Hume D.A."/>
            <person name="Izuogu O."/>
            <person name="Kim K."/>
            <person name="Koren S."/>
            <person name="Liu H."/>
            <person name="Manchanda N."/>
            <person name="Martin F.J."/>
            <person name="Nonneman D.J."/>
            <person name="O'Connor R.E."/>
            <person name="Phillippy A.M."/>
            <person name="Rohrer G.A."/>
            <person name="Rosen B.D."/>
            <person name="Rund L.A."/>
            <person name="Sargent C.A."/>
            <person name="Schook L.B."/>
            <person name="Schroeder S.G."/>
            <person name="Schwartz A.S."/>
            <person name="Skinner B.M."/>
            <person name="Talbot R."/>
            <person name="Tseng E."/>
            <person name="Tuggle C.K."/>
            <person name="Watson M."/>
            <person name="Smith T.P.L."/>
            <person name="Archibald A.L."/>
        </authorList>
    </citation>
    <scope>NUCLEOTIDE SEQUENCE [LARGE SCALE GENOMIC DNA]</scope>
    <source>
        <strain evidence="3">Duroc</strain>
    </source>
</reference>
<dbReference type="PANTHER" id="PTHR36871:SF1">
    <property type="entry name" value="COILED-COIL DOMAIN-CONTAINING PROTEIN 190"/>
    <property type="match status" value="1"/>
</dbReference>
<name>A0A8W4FHP3_PIG</name>
<evidence type="ECO:0000313" key="4">
    <source>
        <dbReference type="Proteomes" id="UP000008227"/>
    </source>
</evidence>
<dbReference type="GeneTree" id="ENSGT00390000014067"/>
<dbReference type="FunCoup" id="A0A8W4FHP3">
    <property type="interactions" value="80"/>
</dbReference>
<dbReference type="Proteomes" id="UP000008227">
    <property type="component" value="Chromosome 4"/>
</dbReference>
<organism evidence="3 4">
    <name type="scientific">Sus scrofa</name>
    <name type="common">Pig</name>
    <dbReference type="NCBI Taxonomy" id="9823"/>
    <lineage>
        <taxon>Eukaryota</taxon>
        <taxon>Metazoa</taxon>
        <taxon>Chordata</taxon>
        <taxon>Craniata</taxon>
        <taxon>Vertebrata</taxon>
        <taxon>Euteleostomi</taxon>
        <taxon>Mammalia</taxon>
        <taxon>Eutheria</taxon>
        <taxon>Laurasiatheria</taxon>
        <taxon>Artiodactyla</taxon>
        <taxon>Suina</taxon>
        <taxon>Suidae</taxon>
        <taxon>Sus</taxon>
    </lineage>
</organism>
<dbReference type="Ensembl" id="ENSSSCT00000095153.1">
    <property type="protein sequence ID" value="ENSSSCP00000078752.1"/>
    <property type="gene ID" value="ENSSSCG00000006336.5"/>
</dbReference>
<feature type="region of interest" description="Disordered" evidence="2">
    <location>
        <begin position="188"/>
        <end position="244"/>
    </location>
</feature>
<keyword evidence="4" id="KW-1185">Reference proteome</keyword>
<dbReference type="InterPro" id="IPR031525">
    <property type="entry name" value="CC190"/>
</dbReference>
<gene>
    <name evidence="3" type="primary">CCDC190</name>
</gene>
<accession>A0A8W4FHP3</accession>
<evidence type="ECO:0000256" key="2">
    <source>
        <dbReference type="SAM" id="MobiDB-lite"/>
    </source>
</evidence>
<feature type="region of interest" description="Disordered" evidence="2">
    <location>
        <begin position="284"/>
        <end position="303"/>
    </location>
</feature>
<keyword evidence="1" id="KW-0175">Coiled coil</keyword>
<dbReference type="Pfam" id="PF15768">
    <property type="entry name" value="CC190"/>
    <property type="match status" value="1"/>
</dbReference>
<evidence type="ECO:0000313" key="3">
    <source>
        <dbReference type="Ensembl" id="ENSSSCP00000078752.1"/>
    </source>
</evidence>
<reference evidence="3" key="2">
    <citation type="submission" date="2025-08" db="UniProtKB">
        <authorList>
            <consortium name="Ensembl"/>
        </authorList>
    </citation>
    <scope>IDENTIFICATION</scope>
</reference>
<feature type="coiled-coil region" evidence="1">
    <location>
        <begin position="21"/>
        <end position="69"/>
    </location>
</feature>
<reference evidence="3" key="3">
    <citation type="submission" date="2025-09" db="UniProtKB">
        <authorList>
            <consortium name="Ensembl"/>
        </authorList>
    </citation>
    <scope>IDENTIFICATION</scope>
</reference>
<proteinExistence type="predicted"/>
<dbReference type="AlphaFoldDB" id="A0A8W4FHP3"/>
<evidence type="ECO:0000256" key="1">
    <source>
        <dbReference type="SAM" id="Coils"/>
    </source>
</evidence>
<protein>
    <submittedName>
        <fullName evidence="3">Coiled-coil domain containing 190</fullName>
    </submittedName>
</protein>
<feature type="compositionally biased region" description="Polar residues" evidence="2">
    <location>
        <begin position="162"/>
        <end position="176"/>
    </location>
</feature>
<dbReference type="PANTHER" id="PTHR36871">
    <property type="entry name" value="COILED-COIL DOMAIN-CONTAINING PROTEIN 190"/>
    <property type="match status" value="1"/>
</dbReference>
<feature type="compositionally biased region" description="Polar residues" evidence="2">
    <location>
        <begin position="212"/>
        <end position="222"/>
    </location>
</feature>
<feature type="region of interest" description="Disordered" evidence="2">
    <location>
        <begin position="119"/>
        <end position="176"/>
    </location>
</feature>